<feature type="region of interest" description="Disordered" evidence="7">
    <location>
        <begin position="1899"/>
        <end position="1933"/>
    </location>
</feature>
<dbReference type="PANTHER" id="PTHR23327">
    <property type="entry name" value="RING FINGER PROTEIN 127"/>
    <property type="match status" value="1"/>
</dbReference>
<dbReference type="Pfam" id="PF00498">
    <property type="entry name" value="FHA"/>
    <property type="match status" value="2"/>
</dbReference>
<dbReference type="InterPro" id="IPR000253">
    <property type="entry name" value="FHA_dom"/>
</dbReference>
<feature type="compositionally biased region" description="Basic and acidic residues" evidence="7">
    <location>
        <begin position="148"/>
        <end position="161"/>
    </location>
</feature>
<evidence type="ECO:0000313" key="11">
    <source>
        <dbReference type="Proteomes" id="UP000028837"/>
    </source>
</evidence>
<dbReference type="Proteomes" id="UP000028837">
    <property type="component" value="Unassembled WGS sequence"/>
</dbReference>
<evidence type="ECO:0000256" key="6">
    <source>
        <dbReference type="PROSITE-ProRule" id="PRU00175"/>
    </source>
</evidence>
<feature type="compositionally biased region" description="Low complexity" evidence="7">
    <location>
        <begin position="257"/>
        <end position="272"/>
    </location>
</feature>
<evidence type="ECO:0000256" key="2">
    <source>
        <dbReference type="ARBA" id="ARBA00017908"/>
    </source>
</evidence>
<feature type="compositionally biased region" description="Basic and acidic residues" evidence="7">
    <location>
        <begin position="1265"/>
        <end position="1278"/>
    </location>
</feature>
<feature type="compositionally biased region" description="Polar residues" evidence="7">
    <location>
        <begin position="1781"/>
        <end position="1793"/>
    </location>
</feature>
<comment type="caution">
    <text evidence="10">The sequence shown here is derived from an EMBL/GenBank/DDBJ whole genome shotgun (WGS) entry which is preliminary data.</text>
</comment>
<feature type="region of interest" description="Disordered" evidence="7">
    <location>
        <begin position="314"/>
        <end position="365"/>
    </location>
</feature>
<feature type="region of interest" description="Disordered" evidence="7">
    <location>
        <begin position="91"/>
        <end position="291"/>
    </location>
</feature>
<feature type="compositionally biased region" description="Basic and acidic residues" evidence="7">
    <location>
        <begin position="123"/>
        <end position="139"/>
    </location>
</feature>
<dbReference type="SUPFAM" id="SSF49879">
    <property type="entry name" value="SMAD/FHA domain"/>
    <property type="match status" value="2"/>
</dbReference>
<feature type="compositionally biased region" description="Basic and acidic residues" evidence="7">
    <location>
        <begin position="1002"/>
        <end position="1013"/>
    </location>
</feature>
<gene>
    <name evidence="10" type="ORF">TGDOM2_203830</name>
</gene>
<evidence type="ECO:0000259" key="9">
    <source>
        <dbReference type="PROSITE" id="PS50089"/>
    </source>
</evidence>
<accession>A0A086K0L8</accession>
<feature type="compositionally biased region" description="Basic and acidic residues" evidence="7">
    <location>
        <begin position="873"/>
        <end position="882"/>
    </location>
</feature>
<keyword evidence="3" id="KW-0479">Metal-binding</keyword>
<evidence type="ECO:0000259" key="8">
    <source>
        <dbReference type="PROSITE" id="PS50006"/>
    </source>
</evidence>
<dbReference type="Pfam" id="PF15227">
    <property type="entry name" value="zf-C3HC4_4"/>
    <property type="match status" value="1"/>
</dbReference>
<feature type="compositionally biased region" description="Low complexity" evidence="7">
    <location>
        <begin position="1748"/>
        <end position="1762"/>
    </location>
</feature>
<feature type="region of interest" description="Disordered" evidence="7">
    <location>
        <begin position="1978"/>
        <end position="2009"/>
    </location>
</feature>
<feature type="domain" description="RING-type" evidence="9">
    <location>
        <begin position="428"/>
        <end position="466"/>
    </location>
</feature>
<dbReference type="OrthoDB" id="6105938at2759"/>
<evidence type="ECO:0000256" key="4">
    <source>
        <dbReference type="ARBA" id="ARBA00022771"/>
    </source>
</evidence>
<evidence type="ECO:0000256" key="1">
    <source>
        <dbReference type="ARBA" id="ARBA00005797"/>
    </source>
</evidence>
<feature type="region of interest" description="Disordered" evidence="7">
    <location>
        <begin position="1726"/>
        <end position="1870"/>
    </location>
</feature>
<comment type="similarity">
    <text evidence="1">Belongs to the CHFR family.</text>
</comment>
<feature type="region of interest" description="Disordered" evidence="7">
    <location>
        <begin position="1498"/>
        <end position="1519"/>
    </location>
</feature>
<evidence type="ECO:0000256" key="3">
    <source>
        <dbReference type="ARBA" id="ARBA00022723"/>
    </source>
</evidence>
<proteinExistence type="inferred from homology"/>
<reference evidence="10 11" key="1">
    <citation type="submission" date="2014-02" db="EMBL/GenBank/DDBJ databases">
        <authorList>
            <person name="Sibley D."/>
            <person name="Venepally P."/>
            <person name="Karamycheva S."/>
            <person name="Hadjithomas M."/>
            <person name="Khan A."/>
            <person name="Brunk B."/>
            <person name="Roos D."/>
            <person name="Caler E."/>
            <person name="Lorenzi H."/>
        </authorList>
    </citation>
    <scope>NUCLEOTIDE SEQUENCE [LARGE SCALE GENOMIC DNA]</scope>
    <source>
        <strain evidence="10 11">GAB2-2007-GAL-DOM2</strain>
    </source>
</reference>
<dbReference type="SMART" id="SM00240">
    <property type="entry name" value="FHA"/>
    <property type="match status" value="2"/>
</dbReference>
<dbReference type="VEuPathDB" id="ToxoDB:TGDOM2_203830"/>
<feature type="compositionally biased region" description="Low complexity" evidence="7">
    <location>
        <begin position="1918"/>
        <end position="1931"/>
    </location>
</feature>
<feature type="region of interest" description="Disordered" evidence="7">
    <location>
        <begin position="1"/>
        <end position="64"/>
    </location>
</feature>
<organism evidence="10 11">
    <name type="scientific">Toxoplasma gondii GAB2-2007-GAL-DOM2</name>
    <dbReference type="NCBI Taxonomy" id="1130820"/>
    <lineage>
        <taxon>Eukaryota</taxon>
        <taxon>Sar</taxon>
        <taxon>Alveolata</taxon>
        <taxon>Apicomplexa</taxon>
        <taxon>Conoidasida</taxon>
        <taxon>Coccidia</taxon>
        <taxon>Eucoccidiorida</taxon>
        <taxon>Eimeriorina</taxon>
        <taxon>Sarcocystidae</taxon>
        <taxon>Toxoplasma</taxon>
    </lineage>
</organism>
<dbReference type="SMART" id="SM00184">
    <property type="entry name" value="RING"/>
    <property type="match status" value="1"/>
</dbReference>
<dbReference type="PROSITE" id="PS50006">
    <property type="entry name" value="FHA_DOMAIN"/>
    <property type="match status" value="1"/>
</dbReference>
<feature type="domain" description="FHA" evidence="8">
    <location>
        <begin position="1603"/>
        <end position="1664"/>
    </location>
</feature>
<feature type="compositionally biased region" description="Basic and acidic residues" evidence="7">
    <location>
        <begin position="174"/>
        <end position="183"/>
    </location>
</feature>
<dbReference type="PANTHER" id="PTHR23327:SF51">
    <property type="entry name" value="TRANSCRIPTIONAL REGULATOR OF YEAST FORM ADHERENCE 3"/>
    <property type="match status" value="1"/>
</dbReference>
<feature type="compositionally biased region" description="Low complexity" evidence="7">
    <location>
        <begin position="1172"/>
        <end position="1185"/>
    </location>
</feature>
<feature type="compositionally biased region" description="Basic and acidic residues" evidence="7">
    <location>
        <begin position="1392"/>
        <end position="1410"/>
    </location>
</feature>
<dbReference type="Gene3D" id="3.30.40.10">
    <property type="entry name" value="Zinc/RING finger domain, C3HC4 (zinc finger)"/>
    <property type="match status" value="1"/>
</dbReference>
<dbReference type="CDD" id="cd00060">
    <property type="entry name" value="FHA"/>
    <property type="match status" value="2"/>
</dbReference>
<evidence type="ECO:0000313" key="10">
    <source>
        <dbReference type="EMBL" id="KFG37936.1"/>
    </source>
</evidence>
<evidence type="ECO:0000256" key="5">
    <source>
        <dbReference type="ARBA" id="ARBA00022833"/>
    </source>
</evidence>
<feature type="compositionally biased region" description="Low complexity" evidence="7">
    <location>
        <begin position="1726"/>
        <end position="1740"/>
    </location>
</feature>
<sequence>MGENMAPKGCDRRAAACTGRQEVGTREAHPPLSANGDGGRRWHARRRTHAREEAKEQAAAAAVATAAPAVFAGGSVGEKGADSSCHACEASGARWTDGSASVGSRETGIDKPRSGPNEGGNKVLERQEGEHSDAGRARVCEATASWTKVRDARTTQAEGRRCTGVSGQSSCEASTKKREDKEPGTGATTARGLMKSSNAARVTLNERGGKTATATGGRPYSPSALSGPSCEPRTLSSVSSVPPPTSDCTHSHITHVSSPLGPSSSSSSPLPGARKPTACGHLGSHSPAGSPAGCFRLASSSSCDVPLSPSSQPFFGVSSSSASAFSSELPSSAPASDSPCPATEACRQPGQPQEGGQAPPVSLTSSGPLTSLSSFGLAAAPSSPSGSAAGPRGGRAATSSFSVCSSSSSTSAGEEPPLLASLRKELTCSICLELLQLPVTINCGHTFCRYCISHNKMSRRSCPLCRQPLSLSSLSINTVLANLLTLLGVRRGKKGGFSAVALLAKGPGAPQGQLEPNASTASRETHDAGAGSSLAAEGSPRPETRRETADVCLTSPNLMRSRLEIAKQRERTSASLSLVDDQDKAPSNPKETEATEPAQALSLPSAAAGTPTPGSPPVAGSTADGRTETPVSTRPPTAAWWAESFVKPKLAMPLVLRLLLRDLGEDSVIFFDDLVGCVVEEFEKRSLWSAEKWLFTLQDLETFAQIVRFDRDDRQTSLERIRSWVEDYVTAAPSVCCRRFITDPVSGCHGRIVMRVLADPQHKIESRVVDSADIRHSLPWDLGRHHQSLIHIPHSSVSLSHLQLLRQPTADSDQLAVLDLGSTIGTMLLIDGTHALQSGDVIHIGDRIEIAVDVVPARLFRRLERRRQRQRTVNREAGRHDSGLAPPTELALSGREDGEGDTCRRQVYRGQLRFDRGWISSSGRAVPDRCPHEELCECSGSSGSDKVFGARGVSRGSEARGIDIPGDAVECGSERLGLEQGLPLCSPYSSFFETRSKKTLTKNRDKRREERASRRAARRQWQRPGKTPGTRSGTKTSDWGRDGEREDANAENRRLLKLLDIVPPNPFLDMQWNRPRRECQRVQPLPVEAPLSRRSPHRHGARETEHGCLGAESCSQIQRRSHSYLPVSREDARLLPWVTAPPRQGDMTVCRLPSTSPSHGSSPVCAASHFTASSPPASPEEPLSSCVPFLLRPGSQGEDTEKEAPATSVVHQELAGFPAGGAEKRDASEDAGSVPGSWGAQTQSRLDASPSIASASFSSHPPRRTLPEEGLYRPDASERSAGWGEGEQETAETQSGSDRREGEEEPTIAPALNQPEGTARALSGPGGTSVPVVALPRLPLSCAGMPQHFERFRSSSDAEHGAASDIASSHCARLSSTRNHFSGSHCLAPKRGDAAAHGDGEATGRTERTLQKGTRGKGGEARDFFSSRGPAEADLSLPVLFRSPSAPLAGASVVYEGTADTCHLSSPRREVHRSSLPLPCLSRDLTQNEDCDDWLDSEESEADLSYESSHDGCSDLVDSGETEPLDSFLLLRITDGSTGATGPAASHPPSASPGGEDAGERTRNETSLQAEGDGDSVKEERKTSKVLSLLPPGYCEWAPPTGVVLGRGPHNPLRDFKKIAVTANNGYISRVHCLIYYDGSRPRHQRWVLKDASTLGTYLRLKPFEPHPCPLTPKCILKVGQCKVEISLRGAASPCPVPSPINGAVSIRTLSPRSRGAHLVSLSSLSNSPASLTPSAGCSTIPPPSSSAPPRSRILPSSRTLPPCIPAPPSSADRPFAGSSHEGTSFTFSSNPLSHAGSASDGQVASPQHQFASHFRLAPLLGPTSQEDADSSDPRRTEKASAPSSSCGRGAGSHAQMSKGVPASAPPSLTASGPPVFAGASFATRWALSRSSSVELFPSHLGVGSRGQWTGPSPPSSRPVTPSSSLTLLPSGQHLPRESEFASSQSCQPLSSACQNTGPLPVVSSSASVVPHSTAGPGFQANTHGAQSQFYARDQESGGGPFPLELPSSPVSSGGLRVLTIASSAGCSSSAFTPP</sequence>
<feature type="compositionally biased region" description="Low complexity" evidence="7">
    <location>
        <begin position="1538"/>
        <end position="1555"/>
    </location>
</feature>
<dbReference type="InterPro" id="IPR001841">
    <property type="entry name" value="Znf_RING"/>
</dbReference>
<keyword evidence="5" id="KW-0862">Zinc</keyword>
<dbReference type="PROSITE" id="PS50089">
    <property type="entry name" value="ZF_RING_2"/>
    <property type="match status" value="1"/>
</dbReference>
<dbReference type="Gene3D" id="2.60.200.20">
    <property type="match status" value="2"/>
</dbReference>
<feature type="compositionally biased region" description="Basic and acidic residues" evidence="7">
    <location>
        <begin position="540"/>
        <end position="549"/>
    </location>
</feature>
<name>A0A086K0L8_TOXGO</name>
<dbReference type="SUPFAM" id="SSF57850">
    <property type="entry name" value="RING/U-box"/>
    <property type="match status" value="1"/>
</dbReference>
<feature type="region of interest" description="Disordered" evidence="7">
    <location>
        <begin position="506"/>
        <end position="554"/>
    </location>
</feature>
<feature type="compositionally biased region" description="Polar residues" evidence="7">
    <location>
        <begin position="1980"/>
        <end position="1990"/>
    </location>
</feature>
<dbReference type="InterPro" id="IPR008984">
    <property type="entry name" value="SMAD_FHA_dom_sf"/>
</dbReference>
<feature type="compositionally biased region" description="Low complexity" evidence="7">
    <location>
        <begin position="597"/>
        <end position="622"/>
    </location>
</feature>
<dbReference type="InterPro" id="IPR017907">
    <property type="entry name" value="Znf_RING_CS"/>
</dbReference>
<feature type="region of interest" description="Disordered" evidence="7">
    <location>
        <begin position="1392"/>
        <end position="1427"/>
    </location>
</feature>
<feature type="compositionally biased region" description="Polar residues" evidence="7">
    <location>
        <begin position="1800"/>
        <end position="1811"/>
    </location>
</feature>
<feature type="region of interest" description="Disordered" evidence="7">
    <location>
        <begin position="868"/>
        <end position="901"/>
    </location>
</feature>
<feature type="region of interest" description="Disordered" evidence="7">
    <location>
        <begin position="1536"/>
        <end position="1582"/>
    </location>
</feature>
<dbReference type="SMR" id="A0A086K0L8"/>
<feature type="region of interest" description="Disordered" evidence="7">
    <location>
        <begin position="1154"/>
        <end position="1207"/>
    </location>
</feature>
<feature type="compositionally biased region" description="Low complexity" evidence="7">
    <location>
        <begin position="1248"/>
        <end position="1260"/>
    </location>
</feature>
<feature type="region of interest" description="Disordered" evidence="7">
    <location>
        <begin position="1220"/>
        <end position="1332"/>
    </location>
</feature>
<feature type="region of interest" description="Disordered" evidence="7">
    <location>
        <begin position="569"/>
        <end position="635"/>
    </location>
</feature>
<dbReference type="PROSITE" id="PS00518">
    <property type="entry name" value="ZF_RING_1"/>
    <property type="match status" value="1"/>
</dbReference>
<keyword evidence="4 6" id="KW-0863">Zinc-finger</keyword>
<dbReference type="GO" id="GO:0008270">
    <property type="term" value="F:zinc ion binding"/>
    <property type="evidence" value="ECO:0007669"/>
    <property type="project" value="UniProtKB-KW"/>
</dbReference>
<feature type="region of interest" description="Disordered" evidence="7">
    <location>
        <begin position="996"/>
        <end position="1048"/>
    </location>
</feature>
<dbReference type="EMBL" id="AHZU02000971">
    <property type="protein sequence ID" value="KFG37936.1"/>
    <property type="molecule type" value="Genomic_DNA"/>
</dbReference>
<dbReference type="InterPro" id="IPR013083">
    <property type="entry name" value="Znf_RING/FYVE/PHD"/>
</dbReference>
<evidence type="ECO:0000256" key="7">
    <source>
        <dbReference type="SAM" id="MobiDB-lite"/>
    </source>
</evidence>
<protein>
    <recommendedName>
        <fullName evidence="2">E3 ubiquitin-protein ligase CHFR</fullName>
    </recommendedName>
</protein>
<feature type="compositionally biased region" description="Low complexity" evidence="7">
    <location>
        <begin position="528"/>
        <end position="539"/>
    </location>
</feature>
<feature type="compositionally biased region" description="Basic and acidic residues" evidence="7">
    <location>
        <begin position="1038"/>
        <end position="1048"/>
    </location>
</feature>